<dbReference type="SUPFAM" id="SSF53850">
    <property type="entry name" value="Periplasmic binding protein-like II"/>
    <property type="match status" value="1"/>
</dbReference>
<dbReference type="PROSITE" id="PS50931">
    <property type="entry name" value="HTH_LYSR"/>
    <property type="match status" value="1"/>
</dbReference>
<comment type="similarity">
    <text evidence="1">Belongs to the LysR transcriptional regulatory family.</text>
</comment>
<dbReference type="PANTHER" id="PTHR30537">
    <property type="entry name" value="HTH-TYPE TRANSCRIPTIONAL REGULATOR"/>
    <property type="match status" value="1"/>
</dbReference>
<dbReference type="PRINTS" id="PR00039">
    <property type="entry name" value="HTHLYSR"/>
</dbReference>
<sequence>MRRLPPLAAVRVFEAAARHGNYTRAAEELGMTQAAVSYQMKLLEERLGVALFARSGRGIALTEVGQRIAPQLTGAFDAMGKAFASIHAETESVISITAPRTLATNWLASRLGSFQLARPDLAVRLHVGDEMIDLLAGEADIALRGAPGPMPGHCCHFLMRMPVTPMASPAFLAKHPPVRTPQDLLELPRLTYRDDWWDLWFAAALGEAPDTSQMPGLRFDSQILDGNAAIAGHGFAILSPPLWQPAIDAGQLVQPLPQVAHYRNAFWLMYAESKRNQPKIRAFRDWLLAEVKLSLRDDRWGAGVPPEA</sequence>
<dbReference type="PANTHER" id="PTHR30537:SF26">
    <property type="entry name" value="GLYCINE CLEAVAGE SYSTEM TRANSCRIPTIONAL ACTIVATOR"/>
    <property type="match status" value="1"/>
</dbReference>
<organism evidence="6 7">
    <name type="scientific">Sphingomonas kyeonggiensis</name>
    <dbReference type="NCBI Taxonomy" id="1268553"/>
    <lineage>
        <taxon>Bacteria</taxon>
        <taxon>Pseudomonadati</taxon>
        <taxon>Pseudomonadota</taxon>
        <taxon>Alphaproteobacteria</taxon>
        <taxon>Sphingomonadales</taxon>
        <taxon>Sphingomonadaceae</taxon>
        <taxon>Sphingomonas</taxon>
    </lineage>
</organism>
<evidence type="ECO:0000256" key="3">
    <source>
        <dbReference type="ARBA" id="ARBA00023125"/>
    </source>
</evidence>
<dbReference type="FunFam" id="1.10.10.10:FF:000001">
    <property type="entry name" value="LysR family transcriptional regulator"/>
    <property type="match status" value="1"/>
</dbReference>
<proteinExistence type="inferred from homology"/>
<dbReference type="Gene3D" id="1.10.10.10">
    <property type="entry name" value="Winged helix-like DNA-binding domain superfamily/Winged helix DNA-binding domain"/>
    <property type="match status" value="1"/>
</dbReference>
<keyword evidence="3" id="KW-0238">DNA-binding</keyword>
<keyword evidence="2" id="KW-0805">Transcription regulation</keyword>
<dbReference type="InterPro" id="IPR036388">
    <property type="entry name" value="WH-like_DNA-bd_sf"/>
</dbReference>
<evidence type="ECO:0000313" key="7">
    <source>
        <dbReference type="Proteomes" id="UP000575241"/>
    </source>
</evidence>
<dbReference type="EMBL" id="JACHLN010000002">
    <property type="protein sequence ID" value="MBB4838639.1"/>
    <property type="molecule type" value="Genomic_DNA"/>
</dbReference>
<dbReference type="Pfam" id="PF00126">
    <property type="entry name" value="HTH_1"/>
    <property type="match status" value="1"/>
</dbReference>
<keyword evidence="7" id="KW-1185">Reference proteome</keyword>
<feature type="domain" description="HTH lysR-type" evidence="5">
    <location>
        <begin position="5"/>
        <end position="62"/>
    </location>
</feature>
<dbReference type="InterPro" id="IPR058163">
    <property type="entry name" value="LysR-type_TF_proteobact-type"/>
</dbReference>
<dbReference type="GO" id="GO:0043565">
    <property type="term" value="F:sequence-specific DNA binding"/>
    <property type="evidence" value="ECO:0007669"/>
    <property type="project" value="TreeGrafter"/>
</dbReference>
<dbReference type="GO" id="GO:0003700">
    <property type="term" value="F:DNA-binding transcription factor activity"/>
    <property type="evidence" value="ECO:0007669"/>
    <property type="project" value="InterPro"/>
</dbReference>
<evidence type="ECO:0000313" key="6">
    <source>
        <dbReference type="EMBL" id="MBB4838639.1"/>
    </source>
</evidence>
<dbReference type="Gene3D" id="3.40.190.10">
    <property type="entry name" value="Periplasmic binding protein-like II"/>
    <property type="match status" value="2"/>
</dbReference>
<comment type="caution">
    <text evidence="6">The sequence shown here is derived from an EMBL/GenBank/DDBJ whole genome shotgun (WGS) entry which is preliminary data.</text>
</comment>
<evidence type="ECO:0000256" key="1">
    <source>
        <dbReference type="ARBA" id="ARBA00009437"/>
    </source>
</evidence>
<dbReference type="SUPFAM" id="SSF46785">
    <property type="entry name" value="Winged helix' DNA-binding domain"/>
    <property type="match status" value="1"/>
</dbReference>
<evidence type="ECO:0000256" key="4">
    <source>
        <dbReference type="ARBA" id="ARBA00023163"/>
    </source>
</evidence>
<dbReference type="InterPro" id="IPR036390">
    <property type="entry name" value="WH_DNA-bd_sf"/>
</dbReference>
<evidence type="ECO:0000256" key="2">
    <source>
        <dbReference type="ARBA" id="ARBA00023015"/>
    </source>
</evidence>
<evidence type="ECO:0000259" key="5">
    <source>
        <dbReference type="PROSITE" id="PS50931"/>
    </source>
</evidence>
<dbReference type="GO" id="GO:0006351">
    <property type="term" value="P:DNA-templated transcription"/>
    <property type="evidence" value="ECO:0007669"/>
    <property type="project" value="TreeGrafter"/>
</dbReference>
<dbReference type="Pfam" id="PF03466">
    <property type="entry name" value="LysR_substrate"/>
    <property type="match status" value="1"/>
</dbReference>
<accession>A0A7W7NSH6</accession>
<protein>
    <submittedName>
        <fullName evidence="6">LysR family glycine cleavage system transcriptional activator</fullName>
    </submittedName>
</protein>
<gene>
    <name evidence="6" type="ORF">HNP52_001708</name>
</gene>
<dbReference type="Proteomes" id="UP000575241">
    <property type="component" value="Unassembled WGS sequence"/>
</dbReference>
<dbReference type="AlphaFoldDB" id="A0A7W7NSH6"/>
<name>A0A7W7NSH6_9SPHN</name>
<dbReference type="CDD" id="cd08432">
    <property type="entry name" value="PBP2_GcdR_TrpI_HvrB_AmpR_like"/>
    <property type="match status" value="1"/>
</dbReference>
<dbReference type="RefSeq" id="WP_184165473.1">
    <property type="nucleotide sequence ID" value="NZ_JACHLN010000002.1"/>
</dbReference>
<dbReference type="InterPro" id="IPR000847">
    <property type="entry name" value="LysR_HTH_N"/>
</dbReference>
<reference evidence="6 7" key="1">
    <citation type="submission" date="2020-08" db="EMBL/GenBank/DDBJ databases">
        <title>Functional genomics of gut bacteria from endangered species of beetles.</title>
        <authorList>
            <person name="Carlos-Shanley C."/>
        </authorList>
    </citation>
    <scope>NUCLEOTIDE SEQUENCE [LARGE SCALE GENOMIC DNA]</scope>
    <source>
        <strain evidence="6 7">S00224</strain>
    </source>
</reference>
<keyword evidence="4" id="KW-0804">Transcription</keyword>
<dbReference type="InterPro" id="IPR005119">
    <property type="entry name" value="LysR_subst-bd"/>
</dbReference>